<proteinExistence type="predicted"/>
<dbReference type="InterPro" id="IPR044669">
    <property type="entry name" value="YneE/VCCN1/2-like"/>
</dbReference>
<keyword evidence="7 8" id="KW-0472">Membrane</keyword>
<dbReference type="GO" id="GO:0005886">
    <property type="term" value="C:plasma membrane"/>
    <property type="evidence" value="ECO:0007669"/>
    <property type="project" value="UniProtKB-SubCell"/>
</dbReference>
<keyword evidence="6" id="KW-0406">Ion transport</keyword>
<feature type="transmembrane region" description="Helical" evidence="8">
    <location>
        <begin position="341"/>
        <end position="359"/>
    </location>
</feature>
<feature type="transmembrane region" description="Helical" evidence="8">
    <location>
        <begin position="98"/>
        <end position="116"/>
    </location>
</feature>
<evidence type="ECO:0000256" key="4">
    <source>
        <dbReference type="ARBA" id="ARBA00022692"/>
    </source>
</evidence>
<evidence type="ECO:0000256" key="2">
    <source>
        <dbReference type="ARBA" id="ARBA00022448"/>
    </source>
</evidence>
<reference evidence="9" key="1">
    <citation type="submission" date="2021-06" db="EMBL/GenBank/DDBJ databases">
        <authorList>
            <person name="Kallberg Y."/>
            <person name="Tangrot J."/>
            <person name="Rosling A."/>
        </authorList>
    </citation>
    <scope>NUCLEOTIDE SEQUENCE</scope>
    <source>
        <strain evidence="9">87-6 pot B 2015</strain>
    </source>
</reference>
<evidence type="ECO:0000313" key="10">
    <source>
        <dbReference type="Proteomes" id="UP000789375"/>
    </source>
</evidence>
<protein>
    <submittedName>
        <fullName evidence="9">3334_t:CDS:1</fullName>
    </submittedName>
</protein>
<keyword evidence="10" id="KW-1185">Reference proteome</keyword>
<evidence type="ECO:0000313" key="9">
    <source>
        <dbReference type="EMBL" id="CAG8628600.1"/>
    </source>
</evidence>
<keyword evidence="5 8" id="KW-1133">Transmembrane helix</keyword>
<keyword evidence="2" id="KW-0813">Transport</keyword>
<accession>A0A9N9DAP9</accession>
<dbReference type="GO" id="GO:0005254">
    <property type="term" value="F:chloride channel activity"/>
    <property type="evidence" value="ECO:0007669"/>
    <property type="project" value="InterPro"/>
</dbReference>
<comment type="caution">
    <text evidence="9">The sequence shown here is derived from an EMBL/GenBank/DDBJ whole genome shotgun (WGS) entry which is preliminary data.</text>
</comment>
<keyword evidence="3" id="KW-1003">Cell membrane</keyword>
<evidence type="ECO:0000256" key="8">
    <source>
        <dbReference type="SAM" id="Phobius"/>
    </source>
</evidence>
<keyword evidence="4 8" id="KW-0812">Transmembrane</keyword>
<comment type="subcellular location">
    <subcellularLocation>
        <location evidence="1">Cell membrane</location>
        <topology evidence="1">Multi-pass membrane protein</topology>
    </subcellularLocation>
</comment>
<dbReference type="EMBL" id="CAJVPP010003410">
    <property type="protein sequence ID" value="CAG8628600.1"/>
    <property type="molecule type" value="Genomic_DNA"/>
</dbReference>
<gene>
    <name evidence="9" type="ORF">FMOSSE_LOCUS10364</name>
</gene>
<sequence length="420" mass="47470">MTDMNAPEIVQKSMNELITLNNPNGTIKGKNKKLTDAEKAMNRVEEPKEYRPNVRHRPNVLRLKGSVLPSVIIPTIMVTIFAAIITILFEVYEIKLSIPNTFTPIIGIVVGLLLSYRTNTAYDRFWEGRKLWSTMVVHIRNLTRNIWVGVREDKIIIEGGKVSSKVGKSQPEIILEKATAINLLLGFAVAVKHFLREETGTNHADLEYLISNIGGTLKSFKPLAAKDANTSNARKIGWFTKIFQSKLKPHQRKFNPSSLECNLPLEITLYLSSYIKTQLDTKRIENPLNNQLYTSLNGLCDCLSHFERILRSPIPLAYSIHLSQTVWVYCLTLPFQLVASVHWSTIAVVFFSSYILFGLERIELKTILSHEPPRVDDWINADENLLVKDKGITASDAAKKSMEEVRTLLVVKEEIGADGE</sequence>
<dbReference type="Pfam" id="PF25539">
    <property type="entry name" value="Bestrophin_2"/>
    <property type="match status" value="1"/>
</dbReference>
<evidence type="ECO:0000256" key="7">
    <source>
        <dbReference type="ARBA" id="ARBA00023136"/>
    </source>
</evidence>
<organism evidence="9 10">
    <name type="scientific">Funneliformis mosseae</name>
    <name type="common">Endomycorrhizal fungus</name>
    <name type="synonym">Glomus mosseae</name>
    <dbReference type="NCBI Taxonomy" id="27381"/>
    <lineage>
        <taxon>Eukaryota</taxon>
        <taxon>Fungi</taxon>
        <taxon>Fungi incertae sedis</taxon>
        <taxon>Mucoromycota</taxon>
        <taxon>Glomeromycotina</taxon>
        <taxon>Glomeromycetes</taxon>
        <taxon>Glomerales</taxon>
        <taxon>Glomeraceae</taxon>
        <taxon>Funneliformis</taxon>
    </lineage>
</organism>
<name>A0A9N9DAP9_FUNMO</name>
<dbReference type="Proteomes" id="UP000789375">
    <property type="component" value="Unassembled WGS sequence"/>
</dbReference>
<dbReference type="PANTHER" id="PTHR33281">
    <property type="entry name" value="UPF0187 PROTEIN YNEE"/>
    <property type="match status" value="1"/>
</dbReference>
<evidence type="ECO:0000256" key="6">
    <source>
        <dbReference type="ARBA" id="ARBA00023065"/>
    </source>
</evidence>
<evidence type="ECO:0000256" key="3">
    <source>
        <dbReference type="ARBA" id="ARBA00022475"/>
    </source>
</evidence>
<dbReference type="AlphaFoldDB" id="A0A9N9DAP9"/>
<dbReference type="PANTHER" id="PTHR33281:SF19">
    <property type="entry name" value="VOLTAGE-DEPENDENT ANION CHANNEL-FORMING PROTEIN YNEE"/>
    <property type="match status" value="1"/>
</dbReference>
<feature type="transmembrane region" description="Helical" evidence="8">
    <location>
        <begin position="67"/>
        <end position="92"/>
    </location>
</feature>
<evidence type="ECO:0000256" key="5">
    <source>
        <dbReference type="ARBA" id="ARBA00022989"/>
    </source>
</evidence>
<evidence type="ECO:0000256" key="1">
    <source>
        <dbReference type="ARBA" id="ARBA00004651"/>
    </source>
</evidence>